<feature type="compositionally biased region" description="Polar residues" evidence="1">
    <location>
        <begin position="276"/>
        <end position="291"/>
    </location>
</feature>
<feature type="compositionally biased region" description="Low complexity" evidence="1">
    <location>
        <begin position="228"/>
        <end position="244"/>
    </location>
</feature>
<dbReference type="VEuPathDB" id="FungiDB:D8B26_007018"/>
<feature type="compositionally biased region" description="Acidic residues" evidence="1">
    <location>
        <begin position="895"/>
        <end position="905"/>
    </location>
</feature>
<dbReference type="AlphaFoldDB" id="E9CVC0"/>
<proteinExistence type="predicted"/>
<reference evidence="3" key="2">
    <citation type="submission" date="2010-03" db="EMBL/GenBank/DDBJ databases">
        <title>The genome sequence of Coccidioides posadasii strain Silveira.</title>
        <authorList>
            <consortium name="The Broad Institute Genome Sequencing Center for Infectious Disease"/>
            <person name="Neafsey D."/>
            <person name="Orbach M."/>
            <person name="Henn M.R."/>
            <person name="Cole G.T."/>
            <person name="Galgiani J."/>
            <person name="Gardner M.J."/>
            <person name="Kirkland T.N."/>
            <person name="Taylor J.W."/>
            <person name="Young S.K."/>
            <person name="Zeng Q."/>
            <person name="Koehrsen M."/>
            <person name="Alvarado L."/>
            <person name="Berlin A."/>
            <person name="Borenstein D."/>
            <person name="Chapman S.B."/>
            <person name="Chen Z."/>
            <person name="Engels R."/>
            <person name="Freedman E."/>
            <person name="Gellesch M."/>
            <person name="Goldberg J."/>
            <person name="Griggs A."/>
            <person name="Gujja S."/>
            <person name="Heilman E."/>
            <person name="Heiman D."/>
            <person name="Howarth C."/>
            <person name="Jen D."/>
            <person name="Larson L."/>
            <person name="Mehta T."/>
            <person name="Neiman D."/>
            <person name="Park D."/>
            <person name="Pearson M."/>
            <person name="Richards J."/>
            <person name="Roberts A."/>
            <person name="Saif S."/>
            <person name="Shea T."/>
            <person name="Shenoy N."/>
            <person name="Sisk P."/>
            <person name="Stolte C."/>
            <person name="Sykes S."/>
            <person name="Walk T."/>
            <person name="White J."/>
            <person name="Yandava C."/>
            <person name="Haas B."/>
            <person name="Nusbaum C."/>
            <person name="Birren B."/>
        </authorList>
    </citation>
    <scope>NUCLEOTIDE SEQUENCE [LARGE SCALE GENOMIC DNA]</scope>
    <source>
        <strain evidence="3">RMSCC 757 / Silveira</strain>
    </source>
</reference>
<dbReference type="VEuPathDB" id="FungiDB:D8B26_003239"/>
<feature type="region of interest" description="Disordered" evidence="1">
    <location>
        <begin position="885"/>
        <end position="905"/>
    </location>
</feature>
<name>E9CVC0_COCPS</name>
<keyword evidence="3" id="KW-1185">Reference proteome</keyword>
<dbReference type="HOGENOM" id="CLU_320539_0_0_1"/>
<dbReference type="EMBL" id="GL636487">
    <property type="protein sequence ID" value="EFW21258.1"/>
    <property type="molecule type" value="Genomic_DNA"/>
</dbReference>
<gene>
    <name evidence="2" type="ORF">CPSG_01415</name>
</gene>
<dbReference type="STRING" id="443226.E9CVC0"/>
<evidence type="ECO:0000256" key="1">
    <source>
        <dbReference type="SAM" id="MobiDB-lite"/>
    </source>
</evidence>
<evidence type="ECO:0000313" key="2">
    <source>
        <dbReference type="EMBL" id="EFW21258.1"/>
    </source>
</evidence>
<organism evidence="3">
    <name type="scientific">Coccidioides posadasii (strain RMSCC 757 / Silveira)</name>
    <name type="common">Valley fever fungus</name>
    <dbReference type="NCBI Taxonomy" id="443226"/>
    <lineage>
        <taxon>Eukaryota</taxon>
        <taxon>Fungi</taxon>
        <taxon>Dikarya</taxon>
        <taxon>Ascomycota</taxon>
        <taxon>Pezizomycotina</taxon>
        <taxon>Eurotiomycetes</taxon>
        <taxon>Eurotiomycetidae</taxon>
        <taxon>Onygenales</taxon>
        <taxon>Onygenaceae</taxon>
        <taxon>Coccidioides</taxon>
    </lineage>
</organism>
<dbReference type="VEuPathDB" id="FungiDB:D8B26_003240"/>
<dbReference type="Proteomes" id="UP000002497">
    <property type="component" value="Unassembled WGS sequence"/>
</dbReference>
<dbReference type="SUPFAM" id="SSF51197">
    <property type="entry name" value="Clavaminate synthase-like"/>
    <property type="match status" value="1"/>
</dbReference>
<feature type="compositionally biased region" description="Polar residues" evidence="1">
    <location>
        <begin position="310"/>
        <end position="319"/>
    </location>
</feature>
<accession>E9CVC0</accession>
<evidence type="ECO:0000313" key="3">
    <source>
        <dbReference type="Proteomes" id="UP000002497"/>
    </source>
</evidence>
<dbReference type="VEuPathDB" id="FungiDB:CPSG_01415"/>
<feature type="compositionally biased region" description="Acidic residues" evidence="1">
    <location>
        <begin position="341"/>
        <end position="354"/>
    </location>
</feature>
<protein>
    <submittedName>
        <fullName evidence="2">Uncharacterized protein</fullName>
    </submittedName>
</protein>
<feature type="region of interest" description="Disordered" evidence="1">
    <location>
        <begin position="228"/>
        <end position="361"/>
    </location>
</feature>
<reference evidence="3" key="1">
    <citation type="journal article" date="2010" name="Genome Res.">
        <title>Population genomic sequencing of Coccidioides fungi reveals recent hybridization and transposon control.</title>
        <authorList>
            <person name="Neafsey D.E."/>
            <person name="Barker B.M."/>
            <person name="Sharpton T.J."/>
            <person name="Stajich J.E."/>
            <person name="Park D.J."/>
            <person name="Whiston E."/>
            <person name="Hung C.-Y."/>
            <person name="McMahan C."/>
            <person name="White J."/>
            <person name="Sykes S."/>
            <person name="Heiman D."/>
            <person name="Young S."/>
            <person name="Zeng Q."/>
            <person name="Abouelleil A."/>
            <person name="Aftuck L."/>
            <person name="Bessette D."/>
            <person name="Brown A."/>
            <person name="FitzGerald M."/>
            <person name="Lui A."/>
            <person name="Macdonald J.P."/>
            <person name="Priest M."/>
            <person name="Orbach M.J."/>
            <person name="Galgiani J.N."/>
            <person name="Kirkland T.N."/>
            <person name="Cole G.T."/>
            <person name="Birren B.W."/>
            <person name="Henn M.R."/>
            <person name="Taylor J.W."/>
            <person name="Rounsley S.D."/>
        </authorList>
    </citation>
    <scope>NUCLEOTIDE SEQUENCE [LARGE SCALE GENOMIC DNA]</scope>
    <source>
        <strain evidence="3">RMSCC 757 / Silveira</strain>
    </source>
</reference>
<sequence length="905" mass="102995">MAGRSNLPPLAPATENQGLVVTRDSGVNLDGHFFNNLTAAMEYIDNQAPHRRYGLQVELMNALMRVTDVVTDLVAHFYRYVERSRAWQHVTHANFEADFHDARKVTLDVERRRIDMQKIKDRLVATWGIDRIDAIWPKVESLWAAQKLRHTLNVYKDWDKFANNINSAVLRRLDATGAGHRRSLAILPGDYTTADKEVDRACKLPSRDALRRRGLTIGNYGLLQPLALPQSSSSQRSIQDIARSPPTASSPRGLLEGPQSPRSSRDVPMGGMSMPHSRNVSGASIHSTMSIRSRGLETGQSQPPFGFTSALANPPSQSEAPKRRSERIAAMSAHQTLQGLGDEDESVIPPESDEEIPRHEREESVMAVRSGTCRCRGFEQQLLQKIKSTKTRSELELIRILEQLGKAFSDKKADIYLCYDHAKLMASKLGLQTRTLNREELLNRLAYIHRNRRNIGSVKTDDSTYLWFRLANRPARAEDALGIYKFKHQPIIPLVANMRTFDFNRYTRITGVNNFTTSDLQKEWETTGSVVIPQLMRWWNDKLQGATTTVLTRVNGEYDMYYHHQRMMGGRDNYGWLRTMYHSIGQQLMRQDPAYYLWYVLTRPDHAWKLISYPYYAKYAKPGDKTGFRHIDVNVPDAITTGRGVNMIQGSLTLTAEEPGDCTEILPGMHNHLEDWWGLVEERGLSTDGYVHRIKDTMYTKDDERKFGIRWTDVICKPGDVRITSPLLPHGAHGPCKKVRRTMLPWYVAIQEDHEHLEVNEAGTWSQLSAAHRDLVPGPSSPSGHSNRYASVPYRFPTAIQLQGLGAISDALVGRIRWDNPLVIEELDILFGPDDKKAQDFINNWRLKATRIALDAIVKTYQIEKKAFGNKSYWHCVHNNIDPVSVRPSPPPENLVEEEDHGDHY</sequence>